<name>A0ABV7YDF4_9ACTN</name>
<evidence type="ECO:0008006" key="4">
    <source>
        <dbReference type="Google" id="ProtNLM"/>
    </source>
</evidence>
<accession>A0ABV7YDF4</accession>
<organism evidence="2 3">
    <name type="scientific">Tenggerimyces flavus</name>
    <dbReference type="NCBI Taxonomy" id="1708749"/>
    <lineage>
        <taxon>Bacteria</taxon>
        <taxon>Bacillati</taxon>
        <taxon>Actinomycetota</taxon>
        <taxon>Actinomycetes</taxon>
        <taxon>Propionibacteriales</taxon>
        <taxon>Nocardioidaceae</taxon>
        <taxon>Tenggerimyces</taxon>
    </lineage>
</organism>
<evidence type="ECO:0000313" key="2">
    <source>
        <dbReference type="EMBL" id="MFC3763355.1"/>
    </source>
</evidence>
<dbReference type="RefSeq" id="WP_205117719.1">
    <property type="nucleotide sequence ID" value="NZ_JAFBCM010000001.1"/>
</dbReference>
<sequence>MRSSLARRLVTAVALVAGALLVAAPAQAAEQREAPAPLAIDVPTLPFVELPPTYTGATVDLARGDAVASAQLWKYRYDCGIGVSYGACNEVRGRYGYNGWPTSDIAYRPPGCTAPGVICPTYFFYYGH</sequence>
<feature type="signal peptide" evidence="1">
    <location>
        <begin position="1"/>
        <end position="28"/>
    </location>
</feature>
<dbReference type="Proteomes" id="UP001595699">
    <property type="component" value="Unassembled WGS sequence"/>
</dbReference>
<reference evidence="3" key="1">
    <citation type="journal article" date="2019" name="Int. J. Syst. Evol. Microbiol.">
        <title>The Global Catalogue of Microorganisms (GCM) 10K type strain sequencing project: providing services to taxonomists for standard genome sequencing and annotation.</title>
        <authorList>
            <consortium name="The Broad Institute Genomics Platform"/>
            <consortium name="The Broad Institute Genome Sequencing Center for Infectious Disease"/>
            <person name="Wu L."/>
            <person name="Ma J."/>
        </authorList>
    </citation>
    <scope>NUCLEOTIDE SEQUENCE [LARGE SCALE GENOMIC DNA]</scope>
    <source>
        <strain evidence="3">CGMCC 4.7241</strain>
    </source>
</reference>
<gene>
    <name evidence="2" type="ORF">ACFOUW_21130</name>
</gene>
<dbReference type="EMBL" id="JBHRZH010000018">
    <property type="protein sequence ID" value="MFC3763355.1"/>
    <property type="molecule type" value="Genomic_DNA"/>
</dbReference>
<keyword evidence="3" id="KW-1185">Reference proteome</keyword>
<keyword evidence="1" id="KW-0732">Signal</keyword>
<protein>
    <recommendedName>
        <fullName evidence="4">Secreted protein</fullName>
    </recommendedName>
</protein>
<evidence type="ECO:0000313" key="3">
    <source>
        <dbReference type="Proteomes" id="UP001595699"/>
    </source>
</evidence>
<comment type="caution">
    <text evidence="2">The sequence shown here is derived from an EMBL/GenBank/DDBJ whole genome shotgun (WGS) entry which is preliminary data.</text>
</comment>
<evidence type="ECO:0000256" key="1">
    <source>
        <dbReference type="SAM" id="SignalP"/>
    </source>
</evidence>
<feature type="chain" id="PRO_5046673578" description="Secreted protein" evidence="1">
    <location>
        <begin position="29"/>
        <end position="128"/>
    </location>
</feature>
<proteinExistence type="predicted"/>